<sequence length="69" mass="7789">MVFHGMTNTRANARRDKKGHVDQEVPLQVTPQVPPQANQAPINPSAMYDAEVLEKSDYPKFEAMEHVRA</sequence>
<dbReference type="EnsemblPlants" id="PGSC0003DMT400087148">
    <property type="protein sequence ID" value="PGSC0003DMT400087148"/>
    <property type="gene ID" value="PGSC0003DMG400036719"/>
</dbReference>
<feature type="compositionally biased region" description="Polar residues" evidence="1">
    <location>
        <begin position="1"/>
        <end position="11"/>
    </location>
</feature>
<feature type="region of interest" description="Disordered" evidence="1">
    <location>
        <begin position="1"/>
        <end position="42"/>
    </location>
</feature>
<keyword evidence="3" id="KW-1185">Reference proteome</keyword>
<dbReference type="AlphaFoldDB" id="M1DD93"/>
<accession>M1DD93</accession>
<dbReference type="Proteomes" id="UP000011115">
    <property type="component" value="Unassembled WGS sequence"/>
</dbReference>
<evidence type="ECO:0000313" key="2">
    <source>
        <dbReference type="EnsemblPlants" id="PGSC0003DMT400087148"/>
    </source>
</evidence>
<reference evidence="3" key="1">
    <citation type="journal article" date="2011" name="Nature">
        <title>Genome sequence and analysis of the tuber crop potato.</title>
        <authorList>
            <consortium name="The Potato Genome Sequencing Consortium"/>
        </authorList>
    </citation>
    <scope>NUCLEOTIDE SEQUENCE [LARGE SCALE GENOMIC DNA]</scope>
    <source>
        <strain evidence="3">cv. DM1-3 516 R44</strain>
    </source>
</reference>
<dbReference type="InParanoid" id="M1DD93"/>
<organism evidence="2 3">
    <name type="scientific">Solanum tuberosum</name>
    <name type="common">Potato</name>
    <dbReference type="NCBI Taxonomy" id="4113"/>
    <lineage>
        <taxon>Eukaryota</taxon>
        <taxon>Viridiplantae</taxon>
        <taxon>Streptophyta</taxon>
        <taxon>Embryophyta</taxon>
        <taxon>Tracheophyta</taxon>
        <taxon>Spermatophyta</taxon>
        <taxon>Magnoliopsida</taxon>
        <taxon>eudicotyledons</taxon>
        <taxon>Gunneridae</taxon>
        <taxon>Pentapetalae</taxon>
        <taxon>asterids</taxon>
        <taxon>lamiids</taxon>
        <taxon>Solanales</taxon>
        <taxon>Solanaceae</taxon>
        <taxon>Solanoideae</taxon>
        <taxon>Solaneae</taxon>
        <taxon>Solanum</taxon>
    </lineage>
</organism>
<evidence type="ECO:0000256" key="1">
    <source>
        <dbReference type="SAM" id="MobiDB-lite"/>
    </source>
</evidence>
<reference evidence="2" key="2">
    <citation type="submission" date="2015-06" db="UniProtKB">
        <authorList>
            <consortium name="EnsemblPlants"/>
        </authorList>
    </citation>
    <scope>IDENTIFICATION</scope>
    <source>
        <strain evidence="2">DM1-3 516 R44</strain>
    </source>
</reference>
<dbReference type="Gramene" id="PGSC0003DMT400087148">
    <property type="protein sequence ID" value="PGSC0003DMT400087148"/>
    <property type="gene ID" value="PGSC0003DMG400036719"/>
</dbReference>
<protein>
    <submittedName>
        <fullName evidence="2">Uncharacterized protein</fullName>
    </submittedName>
</protein>
<dbReference type="HOGENOM" id="CLU_2780823_0_0_1"/>
<proteinExistence type="predicted"/>
<dbReference type="PaxDb" id="4113-PGSC0003DMT400087148"/>
<name>M1DD93_SOLTU</name>
<evidence type="ECO:0000313" key="3">
    <source>
        <dbReference type="Proteomes" id="UP000011115"/>
    </source>
</evidence>